<dbReference type="RefSeq" id="WP_156848210.1">
    <property type="nucleotide sequence ID" value="NZ_CACRTN010000009.1"/>
</dbReference>
<dbReference type="Pfam" id="PF23771">
    <property type="entry name" value="DUF7168"/>
    <property type="match status" value="1"/>
</dbReference>
<dbReference type="InterPro" id="IPR055592">
    <property type="entry name" value="DUF7168"/>
</dbReference>
<evidence type="ECO:0000259" key="2">
    <source>
        <dbReference type="Pfam" id="PF23771"/>
    </source>
</evidence>
<reference evidence="3" key="1">
    <citation type="submission" date="2019-11" db="EMBL/GenBank/DDBJ databases">
        <authorList>
            <person name="Feng L."/>
        </authorList>
    </citation>
    <scope>NUCLEOTIDE SEQUENCE</scope>
    <source>
        <strain evidence="3">CintestinalisLFYP54</strain>
    </source>
</reference>
<evidence type="ECO:0000259" key="1">
    <source>
        <dbReference type="Pfam" id="PF10979"/>
    </source>
</evidence>
<sequence length="230" mass="26051">MSDKMRYIERIRKLFALSSDNPSEEEATAAALQAQRLMVKYSIDPSEIEDGVAARVPVCVESEWIGDSRTWRFQLATVVRRAFRCECHEEYGVARGRKVPRIVFYGFEGDAQAAAMTFNYLYKQGSRLARRAEREHRELHGFSRGVYNSFVIGFTGGVESELQAQSRELMVVESEVVRESYEDFKREQGMVTVKCRRMRLGSAAAEAAGYRAGRDAVSSRRMTSGAPMLC</sequence>
<evidence type="ECO:0000313" key="3">
    <source>
        <dbReference type="EMBL" id="VYT72322.1"/>
    </source>
</evidence>
<dbReference type="InterPro" id="IPR024498">
    <property type="entry name" value="DUF2786"/>
</dbReference>
<dbReference type="AlphaFoldDB" id="A0A6N2Z552"/>
<proteinExistence type="predicted"/>
<dbReference type="Pfam" id="PF10979">
    <property type="entry name" value="DUF2786"/>
    <property type="match status" value="1"/>
</dbReference>
<dbReference type="EMBL" id="CACRTN010000009">
    <property type="protein sequence ID" value="VYT72322.1"/>
    <property type="molecule type" value="Genomic_DNA"/>
</dbReference>
<gene>
    <name evidence="3" type="ORF">CILFYP54_01365</name>
</gene>
<feature type="domain" description="DUF7168" evidence="2">
    <location>
        <begin position="67"/>
        <end position="179"/>
    </location>
</feature>
<name>A0A6N2Z552_9ACTN</name>
<protein>
    <submittedName>
        <fullName evidence="3">Uncharacterized protein</fullName>
    </submittedName>
</protein>
<accession>A0A6N2Z552</accession>
<feature type="domain" description="DUF2786" evidence="1">
    <location>
        <begin position="7"/>
        <end position="44"/>
    </location>
</feature>
<organism evidence="3">
    <name type="scientific">Collinsella intestinalis</name>
    <dbReference type="NCBI Taxonomy" id="147207"/>
    <lineage>
        <taxon>Bacteria</taxon>
        <taxon>Bacillati</taxon>
        <taxon>Actinomycetota</taxon>
        <taxon>Coriobacteriia</taxon>
        <taxon>Coriobacteriales</taxon>
        <taxon>Coriobacteriaceae</taxon>
        <taxon>Collinsella</taxon>
    </lineage>
</organism>